<dbReference type="InterPro" id="IPR057326">
    <property type="entry name" value="KR_dom"/>
</dbReference>
<feature type="domain" description="Ketoreductase" evidence="4">
    <location>
        <begin position="8"/>
        <end position="188"/>
    </location>
</feature>
<dbReference type="PRINTS" id="PR00080">
    <property type="entry name" value="SDRFAMILY"/>
</dbReference>
<dbReference type="InterPro" id="IPR020904">
    <property type="entry name" value="Sc_DH/Rdtase_CS"/>
</dbReference>
<evidence type="ECO:0000256" key="2">
    <source>
        <dbReference type="ARBA" id="ARBA00023002"/>
    </source>
</evidence>
<evidence type="ECO:0000256" key="3">
    <source>
        <dbReference type="RuleBase" id="RU000363"/>
    </source>
</evidence>
<dbReference type="PANTHER" id="PTHR42760:SF133">
    <property type="entry name" value="3-OXOACYL-[ACYL-CARRIER-PROTEIN] REDUCTASE"/>
    <property type="match status" value="1"/>
</dbReference>
<dbReference type="EMBL" id="VFPO01000001">
    <property type="protein sequence ID" value="TQM69643.1"/>
    <property type="molecule type" value="Genomic_DNA"/>
</dbReference>
<evidence type="ECO:0000259" key="4">
    <source>
        <dbReference type="SMART" id="SM00822"/>
    </source>
</evidence>
<dbReference type="GO" id="GO:0048038">
    <property type="term" value="F:quinone binding"/>
    <property type="evidence" value="ECO:0007669"/>
    <property type="project" value="TreeGrafter"/>
</dbReference>
<keyword evidence="6" id="KW-1185">Reference proteome</keyword>
<accession>A0A543IGC9</accession>
<dbReference type="SMART" id="SM00822">
    <property type="entry name" value="PKS_KR"/>
    <property type="match status" value="1"/>
</dbReference>
<dbReference type="PRINTS" id="PR00081">
    <property type="entry name" value="GDHRDH"/>
</dbReference>
<sequence>MSKTLDGKVAVVTGGGRGLGRAFAHALGAEGAKVVVASRSAASLEKVVAEAGEAGFEAFARPTDVTSEESVEGLISDTVERFGGIDILVNNSGIVMTRRLVEMSLEDWNALIDTNLRGTFLATRAAGRRMIDQGRGGKIINIASNFGLKGIPNHVGYSASKAGVVGFTRSAAIEWARHNIQVNALAPGYFVTDMNAEVRSDKDLEQRILRTIPARRMAAPDELSTWIVALAGPASDFMTGEVIVIDGGQTVS</sequence>
<dbReference type="GO" id="GO:0006633">
    <property type="term" value="P:fatty acid biosynthetic process"/>
    <property type="evidence" value="ECO:0007669"/>
    <property type="project" value="TreeGrafter"/>
</dbReference>
<dbReference type="Proteomes" id="UP000316706">
    <property type="component" value="Unassembled WGS sequence"/>
</dbReference>
<proteinExistence type="inferred from homology"/>
<dbReference type="AlphaFoldDB" id="A0A543IGC9"/>
<evidence type="ECO:0000313" key="6">
    <source>
        <dbReference type="Proteomes" id="UP000316706"/>
    </source>
</evidence>
<reference evidence="5 6" key="1">
    <citation type="submission" date="2019-06" db="EMBL/GenBank/DDBJ databases">
        <title>Sequencing the genomes of 1000 actinobacteria strains.</title>
        <authorList>
            <person name="Klenk H.-P."/>
        </authorList>
    </citation>
    <scope>NUCLEOTIDE SEQUENCE [LARGE SCALE GENOMIC DNA]</scope>
    <source>
        <strain evidence="5 6">DSM 45043</strain>
    </source>
</reference>
<dbReference type="FunFam" id="3.40.50.720:FF:000084">
    <property type="entry name" value="Short-chain dehydrogenase reductase"/>
    <property type="match status" value="1"/>
</dbReference>
<dbReference type="OrthoDB" id="286404at2"/>
<dbReference type="PROSITE" id="PS00061">
    <property type="entry name" value="ADH_SHORT"/>
    <property type="match status" value="1"/>
</dbReference>
<dbReference type="GO" id="GO:0016616">
    <property type="term" value="F:oxidoreductase activity, acting on the CH-OH group of donors, NAD or NADP as acceptor"/>
    <property type="evidence" value="ECO:0007669"/>
    <property type="project" value="TreeGrafter"/>
</dbReference>
<comment type="similarity">
    <text evidence="1 3">Belongs to the short-chain dehydrogenases/reductases (SDR) family.</text>
</comment>
<dbReference type="PANTHER" id="PTHR42760">
    <property type="entry name" value="SHORT-CHAIN DEHYDROGENASES/REDUCTASES FAMILY MEMBER"/>
    <property type="match status" value="1"/>
</dbReference>
<keyword evidence="2" id="KW-0560">Oxidoreductase</keyword>
<comment type="caution">
    <text evidence="5">The sequence shown here is derived from an EMBL/GenBank/DDBJ whole genome shotgun (WGS) entry which is preliminary data.</text>
</comment>
<dbReference type="Pfam" id="PF00106">
    <property type="entry name" value="adh_short"/>
    <property type="match status" value="1"/>
</dbReference>
<protein>
    <submittedName>
        <fullName evidence="5">3-oxoacyl-[acyl-carrier-protein] reductase</fullName>
    </submittedName>
</protein>
<dbReference type="InterPro" id="IPR036291">
    <property type="entry name" value="NAD(P)-bd_dom_sf"/>
</dbReference>
<evidence type="ECO:0000256" key="1">
    <source>
        <dbReference type="ARBA" id="ARBA00006484"/>
    </source>
</evidence>
<dbReference type="Gene3D" id="3.40.50.720">
    <property type="entry name" value="NAD(P)-binding Rossmann-like Domain"/>
    <property type="match status" value="1"/>
</dbReference>
<gene>
    <name evidence="5" type="ORF">FHX41_3341</name>
</gene>
<dbReference type="SUPFAM" id="SSF51735">
    <property type="entry name" value="NAD(P)-binding Rossmann-fold domains"/>
    <property type="match status" value="1"/>
</dbReference>
<dbReference type="InterPro" id="IPR002347">
    <property type="entry name" value="SDR_fam"/>
</dbReference>
<organism evidence="5 6">
    <name type="scientific">Actinomadura hallensis</name>
    <dbReference type="NCBI Taxonomy" id="337895"/>
    <lineage>
        <taxon>Bacteria</taxon>
        <taxon>Bacillati</taxon>
        <taxon>Actinomycetota</taxon>
        <taxon>Actinomycetes</taxon>
        <taxon>Streptosporangiales</taxon>
        <taxon>Thermomonosporaceae</taxon>
        <taxon>Actinomadura</taxon>
    </lineage>
</organism>
<name>A0A543IGC9_9ACTN</name>
<evidence type="ECO:0000313" key="5">
    <source>
        <dbReference type="EMBL" id="TQM69643.1"/>
    </source>
</evidence>